<sequence length="525" mass="59097">MIEDRKIPATISTQHPDNANLPAWCSGSVIEGNAEIHEVYFAFHDLGCQEVMWDSEGKDVDTRVVRKLLSSYPEYFSANQLGKDVFLTYRIPNPKIEGAERKVVVETLQNVTVACDVASSFYKREVYPIFEVMLPFTTDAKDLLWLHNYYKKAIAGAEEIRLDDEITVREWIGCFQPKAIEIIPIVEDYDSIFTVDRILDPFIISVKPRYMRVFIARSDPALNYGLLCAVLLAKVALSKLYSLAQRRGVPIHPIIGVGSMPFRGHLSPNNIEKFLEEYKGVSTVTIQSALKYDYPFEEVKACVSALNRRLPNSAPPPIDHGEEDVLDSILQKGATLYGRVVERLAPLINSVASYVPPRRARRLHIGLFGYSRRVGTVTLPRAIPFAAALYSLGIPPELLGGRVFSELKDGEWDIVGRHYVNLKHDLELAGGFLSWRNIELLRHESKKIAKRAGIEEERLKEVLRDILGDLESIERALGIKLGPANHLQMKHENFANNFLISYLEGDHVAASTSLLEAAKTRRCLG</sequence>
<comment type="cofactor">
    <cofactor evidence="4">
        <name>Mg(2+)</name>
        <dbReference type="ChEBI" id="CHEBI:18420"/>
    </cofactor>
</comment>
<reference evidence="6 7" key="1">
    <citation type="journal article" date="2019" name="Nat. Microbiol.">
        <title>Expanding anaerobic alkane metabolism in the domain of Archaea.</title>
        <authorList>
            <person name="Wang Y."/>
            <person name="Wegener G."/>
            <person name="Hou J."/>
            <person name="Wang F."/>
            <person name="Xiao X."/>
        </authorList>
    </citation>
    <scope>NUCLEOTIDE SEQUENCE [LARGE SCALE GENOMIC DNA]</scope>
    <source>
        <strain evidence="6">WYZ-LMO10</strain>
    </source>
</reference>
<evidence type="ECO:0000256" key="4">
    <source>
        <dbReference type="HAMAP-Rule" id="MF_01904"/>
    </source>
</evidence>
<evidence type="ECO:0000313" key="6">
    <source>
        <dbReference type="EMBL" id="TDA37219.1"/>
    </source>
</evidence>
<dbReference type="NCBIfam" id="TIGR02751">
    <property type="entry name" value="PEPCase_arch"/>
    <property type="match status" value="1"/>
</dbReference>
<dbReference type="GO" id="GO:0000287">
    <property type="term" value="F:magnesium ion binding"/>
    <property type="evidence" value="ECO:0007669"/>
    <property type="project" value="UniProtKB-UniRule"/>
</dbReference>
<evidence type="ECO:0000256" key="3">
    <source>
        <dbReference type="ARBA" id="ARBA00023300"/>
    </source>
</evidence>
<comment type="caution">
    <text evidence="6">The sequence shown here is derived from an EMBL/GenBank/DDBJ whole genome shotgun (WGS) entry which is preliminary data.</text>
</comment>
<comment type="function">
    <text evidence="4">Catalyzes the irreversible beta-carboxylation of phosphoenolpyruvate (PEP) to form oxaloacetate (OAA), a four-carbon dicarboxylic acid source for the tricarboxylic acid cycle.</text>
</comment>
<dbReference type="GO" id="GO:0008964">
    <property type="term" value="F:phosphoenolpyruvate carboxylase activity"/>
    <property type="evidence" value="ECO:0007669"/>
    <property type="project" value="UniProtKB-UniRule"/>
</dbReference>
<keyword evidence="1 4" id="KW-0460">Magnesium</keyword>
<comment type="subunit">
    <text evidence="4">Homotetramer.</text>
</comment>
<keyword evidence="2 4" id="KW-0456">Lyase</keyword>
<dbReference type="GO" id="GO:0006107">
    <property type="term" value="P:oxaloacetate metabolic process"/>
    <property type="evidence" value="ECO:0007669"/>
    <property type="project" value="UniProtKB-UniRule"/>
</dbReference>
<keyword evidence="3 4" id="KW-0120">Carbon dioxide fixation</keyword>
<proteinExistence type="inferred from homology"/>
<evidence type="ECO:0000256" key="5">
    <source>
        <dbReference type="NCBIfam" id="TIGR02751"/>
    </source>
</evidence>
<dbReference type="HAMAP" id="MF_01904">
    <property type="entry name" value="PEPcase_type2"/>
    <property type="match status" value="1"/>
</dbReference>
<protein>
    <recommendedName>
        <fullName evidence="4 5">Phosphoenolpyruvate carboxylase</fullName>
        <shortName evidence="4">PEPC</shortName>
        <shortName evidence="4">PEPCase</shortName>
        <ecNumber evidence="4 5">4.1.1.31</ecNumber>
    </recommendedName>
</protein>
<evidence type="ECO:0000256" key="2">
    <source>
        <dbReference type="ARBA" id="ARBA00023239"/>
    </source>
</evidence>
<evidence type="ECO:0000256" key="1">
    <source>
        <dbReference type="ARBA" id="ARBA00022842"/>
    </source>
</evidence>
<comment type="similarity">
    <text evidence="4">Belongs to the PEPCase type 2 family.</text>
</comment>
<dbReference type="SUPFAM" id="SSF51621">
    <property type="entry name" value="Phosphoenolpyruvate/pyruvate domain"/>
    <property type="match status" value="1"/>
</dbReference>
<organism evidence="6 7">
    <name type="scientific">Thermoproteota archaeon</name>
    <dbReference type="NCBI Taxonomy" id="2056631"/>
    <lineage>
        <taxon>Archaea</taxon>
        <taxon>Thermoproteota</taxon>
    </lineage>
</organism>
<evidence type="ECO:0000313" key="7">
    <source>
        <dbReference type="Proteomes" id="UP000315399"/>
    </source>
</evidence>
<dbReference type="EMBL" id="QNVH01000082">
    <property type="protein sequence ID" value="TDA37219.1"/>
    <property type="molecule type" value="Genomic_DNA"/>
</dbReference>
<dbReference type="EC" id="4.1.1.31" evidence="4 5"/>
<dbReference type="InterPro" id="IPR015813">
    <property type="entry name" value="Pyrv/PenolPyrv_kinase-like_dom"/>
</dbReference>
<dbReference type="GO" id="GO:0015977">
    <property type="term" value="P:carbon fixation"/>
    <property type="evidence" value="ECO:0007669"/>
    <property type="project" value="UniProtKB-UniRule"/>
</dbReference>
<gene>
    <name evidence="4 6" type="primary">ppcA</name>
    <name evidence="6" type="ORF">DSO08_06000</name>
</gene>
<dbReference type="AlphaFoldDB" id="A0A523B8J7"/>
<accession>A0A523B8J7</accession>
<dbReference type="PIRSF" id="PIRSF006677">
    <property type="entry name" value="UCP006677"/>
    <property type="match status" value="1"/>
</dbReference>
<dbReference type="Pfam" id="PF14010">
    <property type="entry name" value="PEPcase_2"/>
    <property type="match status" value="1"/>
</dbReference>
<comment type="catalytic activity">
    <reaction evidence="4">
        <text>oxaloacetate + phosphate = phosphoenolpyruvate + hydrogencarbonate</text>
        <dbReference type="Rhea" id="RHEA:28370"/>
        <dbReference type="ChEBI" id="CHEBI:16452"/>
        <dbReference type="ChEBI" id="CHEBI:17544"/>
        <dbReference type="ChEBI" id="CHEBI:43474"/>
        <dbReference type="ChEBI" id="CHEBI:58702"/>
        <dbReference type="EC" id="4.1.1.31"/>
    </reaction>
</comment>
<name>A0A523B8J7_9CREN</name>
<dbReference type="Proteomes" id="UP000315399">
    <property type="component" value="Unassembled WGS sequence"/>
</dbReference>
<dbReference type="GO" id="GO:0006099">
    <property type="term" value="P:tricarboxylic acid cycle"/>
    <property type="evidence" value="ECO:0007669"/>
    <property type="project" value="InterPro"/>
</dbReference>
<dbReference type="InterPro" id="IPR007566">
    <property type="entry name" value="PEP_COase_arc-type"/>
</dbReference>